<keyword evidence="5 7" id="KW-1133">Transmembrane helix</keyword>
<comment type="subcellular location">
    <subcellularLocation>
        <location evidence="1">Membrane</location>
        <topology evidence="1">Multi-pass membrane protein</topology>
    </subcellularLocation>
</comment>
<evidence type="ECO:0000256" key="5">
    <source>
        <dbReference type="ARBA" id="ARBA00022989"/>
    </source>
</evidence>
<dbReference type="EMBL" id="JAPIVE010000004">
    <property type="protein sequence ID" value="MCX2525404.1"/>
    <property type="molecule type" value="Genomic_DNA"/>
</dbReference>
<dbReference type="AlphaFoldDB" id="A0AA41ZJH4"/>
<feature type="transmembrane region" description="Helical" evidence="7">
    <location>
        <begin position="191"/>
        <end position="209"/>
    </location>
</feature>
<dbReference type="GO" id="GO:0055085">
    <property type="term" value="P:transmembrane transport"/>
    <property type="evidence" value="ECO:0007669"/>
    <property type="project" value="InterPro"/>
</dbReference>
<evidence type="ECO:0000256" key="6">
    <source>
        <dbReference type="ARBA" id="ARBA00023136"/>
    </source>
</evidence>
<feature type="transmembrane region" description="Helical" evidence="7">
    <location>
        <begin position="37"/>
        <end position="56"/>
    </location>
</feature>
<keyword evidence="2" id="KW-0813">Transport</keyword>
<accession>A0AA41ZJH4</accession>
<dbReference type="Pfam" id="PF03547">
    <property type="entry name" value="Mem_trans"/>
    <property type="match status" value="1"/>
</dbReference>
<feature type="transmembrane region" description="Helical" evidence="7">
    <location>
        <begin position="280"/>
        <end position="298"/>
    </location>
</feature>
<sequence>MTATLAILPIFGVIVLGYVLGRRQWLTAESLVGLRTVTFKLFMPCLLFLGIARAPLGEVLSPWLLLAYYLPALGVFMLINLWVWRRSGESTVLGLAGSYSNNVLIGLPMAASLFGDDGLMFVYAILAFHSLILFSAHSLFAAIVDARGQQLKPLTMLKGMINPIIVGLMLGGVVNLLGITLPDTLTTMLEWLGRAALPCALLVLGVGLTRYRLHLSATIGVITMLKLMLFPALVALMTAWLPGISPMARQVVVLLAAGPIGVNVLAFVTRPEQQRDIGACIFLSTLAAALTLPVWVAWMHG</sequence>
<evidence type="ECO:0000256" key="4">
    <source>
        <dbReference type="ARBA" id="ARBA00022692"/>
    </source>
</evidence>
<dbReference type="PANTHER" id="PTHR36838:SF1">
    <property type="entry name" value="SLR1864 PROTEIN"/>
    <property type="match status" value="1"/>
</dbReference>
<dbReference type="GO" id="GO:0016020">
    <property type="term" value="C:membrane"/>
    <property type="evidence" value="ECO:0007669"/>
    <property type="project" value="UniProtKB-SubCell"/>
</dbReference>
<evidence type="ECO:0000256" key="2">
    <source>
        <dbReference type="ARBA" id="ARBA00022448"/>
    </source>
</evidence>
<feature type="transmembrane region" description="Helical" evidence="7">
    <location>
        <begin position="62"/>
        <end position="84"/>
    </location>
</feature>
<gene>
    <name evidence="8" type="ORF">OQ287_14250</name>
</gene>
<feature type="transmembrane region" description="Helical" evidence="7">
    <location>
        <begin position="156"/>
        <end position="179"/>
    </location>
</feature>
<name>A0AA41ZJH4_9GAMM</name>
<organism evidence="8 9">
    <name type="scientific">Larsenimonas rhizosphaerae</name>
    <dbReference type="NCBI Taxonomy" id="2944682"/>
    <lineage>
        <taxon>Bacteria</taxon>
        <taxon>Pseudomonadati</taxon>
        <taxon>Pseudomonadota</taxon>
        <taxon>Gammaproteobacteria</taxon>
        <taxon>Oceanospirillales</taxon>
        <taxon>Halomonadaceae</taxon>
        <taxon>Larsenimonas</taxon>
    </lineage>
</organism>
<proteinExistence type="predicted"/>
<feature type="transmembrane region" description="Helical" evidence="7">
    <location>
        <begin position="247"/>
        <end position="268"/>
    </location>
</feature>
<evidence type="ECO:0000313" key="8">
    <source>
        <dbReference type="EMBL" id="MCX2525404.1"/>
    </source>
</evidence>
<evidence type="ECO:0000256" key="3">
    <source>
        <dbReference type="ARBA" id="ARBA00022475"/>
    </source>
</evidence>
<keyword evidence="6 7" id="KW-0472">Membrane</keyword>
<comment type="caution">
    <text evidence="8">The sequence shown here is derived from an EMBL/GenBank/DDBJ whole genome shotgun (WGS) entry which is preliminary data.</text>
</comment>
<evidence type="ECO:0000256" key="1">
    <source>
        <dbReference type="ARBA" id="ARBA00004141"/>
    </source>
</evidence>
<keyword evidence="9" id="KW-1185">Reference proteome</keyword>
<protein>
    <submittedName>
        <fullName evidence="8">AEC family transporter</fullName>
    </submittedName>
</protein>
<keyword evidence="3" id="KW-1003">Cell membrane</keyword>
<feature type="transmembrane region" description="Helical" evidence="7">
    <location>
        <begin position="6"/>
        <end position="25"/>
    </location>
</feature>
<evidence type="ECO:0000313" key="9">
    <source>
        <dbReference type="Proteomes" id="UP001165678"/>
    </source>
</evidence>
<dbReference type="InterPro" id="IPR004776">
    <property type="entry name" value="Mem_transp_PIN-like"/>
</dbReference>
<feature type="transmembrane region" description="Helical" evidence="7">
    <location>
        <begin position="221"/>
        <end position="241"/>
    </location>
</feature>
<keyword evidence="4 7" id="KW-0812">Transmembrane</keyword>
<dbReference type="RefSeq" id="WP_250938167.1">
    <property type="nucleotide sequence ID" value="NZ_JAMLJK010000002.1"/>
</dbReference>
<dbReference type="PANTHER" id="PTHR36838">
    <property type="entry name" value="AUXIN EFFLUX CARRIER FAMILY PROTEIN"/>
    <property type="match status" value="1"/>
</dbReference>
<reference evidence="8" key="1">
    <citation type="submission" date="2022-11" db="EMBL/GenBank/DDBJ databases">
        <title>Larsenimonas rhizosphaerae sp. nov., isolated from a tidal mudflat.</title>
        <authorList>
            <person name="Lee S.D."/>
            <person name="Kim I.S."/>
        </authorList>
    </citation>
    <scope>NUCLEOTIDE SEQUENCE</scope>
    <source>
        <strain evidence="8">GH2-1</strain>
    </source>
</reference>
<dbReference type="Proteomes" id="UP001165678">
    <property type="component" value="Unassembled WGS sequence"/>
</dbReference>
<feature type="transmembrane region" description="Helical" evidence="7">
    <location>
        <begin position="120"/>
        <end position="144"/>
    </location>
</feature>
<evidence type="ECO:0000256" key="7">
    <source>
        <dbReference type="SAM" id="Phobius"/>
    </source>
</evidence>
<feature type="transmembrane region" description="Helical" evidence="7">
    <location>
        <begin position="91"/>
        <end position="114"/>
    </location>
</feature>